<accession>A0A1Q9D6H6</accession>
<protein>
    <submittedName>
        <fullName evidence="2">Uncharacterized protein</fullName>
    </submittedName>
</protein>
<comment type="caution">
    <text evidence="2">The sequence shown here is derived from an EMBL/GenBank/DDBJ whole genome shotgun (WGS) entry which is preliminary data.</text>
</comment>
<dbReference type="PANTHER" id="PTHR46701">
    <property type="entry name" value="GLYCOSYLTRANSFERASE-LIKE KOBITO 1"/>
    <property type="match status" value="1"/>
</dbReference>
<gene>
    <name evidence="2" type="ORF">AK812_SmicGene27600</name>
</gene>
<dbReference type="AlphaFoldDB" id="A0A1Q9D6H6"/>
<dbReference type="OrthoDB" id="440370at2759"/>
<keyword evidence="3" id="KW-1185">Reference proteome</keyword>
<reference evidence="2 3" key="1">
    <citation type="submission" date="2016-02" db="EMBL/GenBank/DDBJ databases">
        <title>Genome analysis of coral dinoflagellate symbionts highlights evolutionary adaptations to a symbiotic lifestyle.</title>
        <authorList>
            <person name="Aranda M."/>
            <person name="Li Y."/>
            <person name="Liew Y.J."/>
            <person name="Baumgarten S."/>
            <person name="Simakov O."/>
            <person name="Wilson M."/>
            <person name="Piel J."/>
            <person name="Ashoor H."/>
            <person name="Bougouffa S."/>
            <person name="Bajic V.B."/>
            <person name="Ryu T."/>
            <person name="Ravasi T."/>
            <person name="Bayer T."/>
            <person name="Micklem G."/>
            <person name="Kim H."/>
            <person name="Bhak J."/>
            <person name="Lajeunesse T.C."/>
            <person name="Voolstra C.R."/>
        </authorList>
    </citation>
    <scope>NUCLEOTIDE SEQUENCE [LARGE SCALE GENOMIC DNA]</scope>
    <source>
        <strain evidence="2 3">CCMP2467</strain>
    </source>
</reference>
<evidence type="ECO:0000313" key="2">
    <source>
        <dbReference type="EMBL" id="OLP90772.1"/>
    </source>
</evidence>
<dbReference type="SUPFAM" id="SSF48452">
    <property type="entry name" value="TPR-like"/>
    <property type="match status" value="1"/>
</dbReference>
<dbReference type="GO" id="GO:0009737">
    <property type="term" value="P:response to abscisic acid"/>
    <property type="evidence" value="ECO:0007669"/>
    <property type="project" value="InterPro"/>
</dbReference>
<evidence type="ECO:0000313" key="3">
    <source>
        <dbReference type="Proteomes" id="UP000186817"/>
    </source>
</evidence>
<dbReference type="Gene3D" id="1.25.40.10">
    <property type="entry name" value="Tetratricopeptide repeat domain"/>
    <property type="match status" value="1"/>
</dbReference>
<dbReference type="PANTHER" id="PTHR46701:SF7">
    <property type="entry name" value="GLYCOSYLTRANSFERASE-LIKE KOBITO 1"/>
    <property type="match status" value="1"/>
</dbReference>
<proteinExistence type="predicted"/>
<dbReference type="EMBL" id="LSRX01000695">
    <property type="protein sequence ID" value="OLP90772.1"/>
    <property type="molecule type" value="Genomic_DNA"/>
</dbReference>
<feature type="region of interest" description="Disordered" evidence="1">
    <location>
        <begin position="915"/>
        <end position="948"/>
    </location>
</feature>
<dbReference type="InterPro" id="IPR044224">
    <property type="entry name" value="KOBITO1-like"/>
</dbReference>
<dbReference type="GO" id="GO:0030244">
    <property type="term" value="P:cellulose biosynthetic process"/>
    <property type="evidence" value="ECO:0007669"/>
    <property type="project" value="InterPro"/>
</dbReference>
<sequence length="989" mass="110226">MIPRLSSLLELAGGIAMVYRHNILMTLYPGRTLPTDNTFKARTATSELPLHRPRCDHANTCDCVSVACISKDAEIIRSPGISWWDCHGLQMQYSDDAVFWDGCFLQVQHFEVRIATSELPLHRPRCDHANVCDYVSVAHISNDAEAIQPPGLSWCDYIGLEFGNFANSGPDERAASPLADKGLLQMRMALSVIPGLLGARCGIVVHLCTEDWWRTELSSSRFALRRRESAFCEETMQLFESVHDVQSRQCLAVDAAAREAQRRGYDWLLHIDSDEALYLPKHADARSFFAELPADVDQVVFNNLEAVPESFDIDDWFKDVSLFKVHQNLLRDTTDASSSKKYLEKLERWRQRQIAKGTDPEDIRTNRSFDSALLPVRIARRRAVQELRIVLPPVEEGDEEPFDSDEEPSRGARKAEFEDLPCYFVAYGNGKAACRLRSPPPLPVGVHRFGSDSNERLRSQRCTGYGAPVILHYANCGYKSWRRKYEILASGHGTEDGGFSIERKGIKSMRAHLAHRALCQRGNEEDLAKYYRTYIMGNEFGELPHFACHGLVTRIRSVQRVLREEVSPGDILKVTSPDGFDVQVCYHRHHRYQGLCQHTFSPFLCHGIAVVFSVSHSVIIISFIDREGFTVMYQYHWALDPALLSRASIERFRRILYRTRGGHVISFATHSCVLASTSKNALGLCFMGDTLHLQLKAKEPKQLLSITPMRLMKMKDRPRDGERHPLQAPASEGMVWQWLPYSPSGPPLHSPGEFSVPIDQGEVDAILAAAENGQPVPVFTKDASKSKAATSEAFLRKKEEGNALFKAGDYLKAIRAYDAALAEPCGDGDASIAQSNAAQALLNLAGEASGEAGRAAAAEALRRAREAISKDSTNAKAFARCAAACDILGEAEAAAEFRGHASRCEAAAQATRNQRKAEEEQRQEAKRQQREKLAAAQEAERRREELLERERREEALRQAAEDDGKADATAGRLSSMLGLDANLASLGSA</sequence>
<evidence type="ECO:0000256" key="1">
    <source>
        <dbReference type="SAM" id="MobiDB-lite"/>
    </source>
</evidence>
<dbReference type="InterPro" id="IPR011990">
    <property type="entry name" value="TPR-like_helical_dom_sf"/>
</dbReference>
<organism evidence="2 3">
    <name type="scientific">Symbiodinium microadriaticum</name>
    <name type="common">Dinoflagellate</name>
    <name type="synonym">Zooxanthella microadriatica</name>
    <dbReference type="NCBI Taxonomy" id="2951"/>
    <lineage>
        <taxon>Eukaryota</taxon>
        <taxon>Sar</taxon>
        <taxon>Alveolata</taxon>
        <taxon>Dinophyceae</taxon>
        <taxon>Suessiales</taxon>
        <taxon>Symbiodiniaceae</taxon>
        <taxon>Symbiodinium</taxon>
    </lineage>
</organism>
<name>A0A1Q9D6H6_SYMMI</name>
<dbReference type="Proteomes" id="UP000186817">
    <property type="component" value="Unassembled WGS sequence"/>
</dbReference>